<feature type="compositionally biased region" description="Low complexity" evidence="1">
    <location>
        <begin position="170"/>
        <end position="185"/>
    </location>
</feature>
<accession>A0A915K6A3</accession>
<name>A0A915K6A3_ROMCU</name>
<reference evidence="3" key="1">
    <citation type="submission" date="2022-11" db="UniProtKB">
        <authorList>
            <consortium name="WormBaseParasite"/>
        </authorList>
    </citation>
    <scope>IDENTIFICATION</scope>
</reference>
<evidence type="ECO:0000256" key="1">
    <source>
        <dbReference type="SAM" id="MobiDB-lite"/>
    </source>
</evidence>
<sequence length="185" mass="20175">MTSTLVNAQLQLISVIGERNLDIARSMLKLTLFYVFVLAITSVYTEDEGALGEFDDETADDPLSIGTINKAAKAVGKAAKIAQKGANIVDNATAKKSNDELLDGELADDPLFDSAKISPKSIRPATNLPNVRERRIKLSTPWRMNDPLAAHPWRHHGHHPPQGSRNSGSNVNKVNIENNVNVDNN</sequence>
<feature type="region of interest" description="Disordered" evidence="1">
    <location>
        <begin position="147"/>
        <end position="185"/>
    </location>
</feature>
<proteinExistence type="predicted"/>
<evidence type="ECO:0000313" key="2">
    <source>
        <dbReference type="Proteomes" id="UP000887565"/>
    </source>
</evidence>
<dbReference type="Proteomes" id="UP000887565">
    <property type="component" value="Unplaced"/>
</dbReference>
<keyword evidence="2" id="KW-1185">Reference proteome</keyword>
<evidence type="ECO:0000313" key="3">
    <source>
        <dbReference type="WBParaSite" id="nRc.2.0.1.t33402-RA"/>
    </source>
</evidence>
<protein>
    <submittedName>
        <fullName evidence="3">Uncharacterized protein</fullName>
    </submittedName>
</protein>
<dbReference type="AlphaFoldDB" id="A0A915K6A3"/>
<dbReference type="WBParaSite" id="nRc.2.0.1.t33402-RA">
    <property type="protein sequence ID" value="nRc.2.0.1.t33402-RA"/>
    <property type="gene ID" value="nRc.2.0.1.g33402"/>
</dbReference>
<organism evidence="2 3">
    <name type="scientific">Romanomermis culicivorax</name>
    <name type="common">Nematode worm</name>
    <dbReference type="NCBI Taxonomy" id="13658"/>
    <lineage>
        <taxon>Eukaryota</taxon>
        <taxon>Metazoa</taxon>
        <taxon>Ecdysozoa</taxon>
        <taxon>Nematoda</taxon>
        <taxon>Enoplea</taxon>
        <taxon>Dorylaimia</taxon>
        <taxon>Mermithida</taxon>
        <taxon>Mermithoidea</taxon>
        <taxon>Mermithidae</taxon>
        <taxon>Romanomermis</taxon>
    </lineage>
</organism>